<feature type="transmembrane region" description="Helical" evidence="7">
    <location>
        <begin position="61"/>
        <end position="88"/>
    </location>
</feature>
<keyword evidence="5 7" id="KW-0472">Membrane</keyword>
<evidence type="ECO:0000256" key="7">
    <source>
        <dbReference type="SAM" id="Phobius"/>
    </source>
</evidence>
<feature type="transmembrane region" description="Helical" evidence="7">
    <location>
        <begin position="95"/>
        <end position="123"/>
    </location>
</feature>
<proteinExistence type="inferred from homology"/>
<keyword evidence="3 7" id="KW-0812">Transmembrane</keyword>
<keyword evidence="4 7" id="KW-1133">Transmembrane helix</keyword>
<evidence type="ECO:0000256" key="4">
    <source>
        <dbReference type="ARBA" id="ARBA00022989"/>
    </source>
</evidence>
<keyword evidence="10" id="KW-1185">Reference proteome</keyword>
<dbReference type="PRINTS" id="PR01000">
    <property type="entry name" value="SREBPS2PTASE"/>
</dbReference>
<comment type="similarity">
    <text evidence="2">Belongs to the peptidase M50A family.</text>
</comment>
<dbReference type="SUPFAM" id="SSF50156">
    <property type="entry name" value="PDZ domain-like"/>
    <property type="match status" value="1"/>
</dbReference>
<evidence type="ECO:0000256" key="5">
    <source>
        <dbReference type="ARBA" id="ARBA00023136"/>
    </source>
</evidence>
<dbReference type="InterPro" id="IPR008915">
    <property type="entry name" value="Peptidase_M50"/>
</dbReference>
<evidence type="ECO:0000313" key="10">
    <source>
        <dbReference type="Proteomes" id="UP000827721"/>
    </source>
</evidence>
<dbReference type="PANTHER" id="PTHR13325">
    <property type="entry name" value="PROTEASE M50 MEMBRANE-BOUND TRANSCRIPTION FACTOR SITE 2 PROTEASE"/>
    <property type="match status" value="1"/>
</dbReference>
<dbReference type="EMBL" id="JAFEMO010000006">
    <property type="protein sequence ID" value="KAH7569754.1"/>
    <property type="molecule type" value="Genomic_DNA"/>
</dbReference>
<protein>
    <recommendedName>
        <fullName evidence="6">Endopeptidase S2P</fullName>
    </recommendedName>
</protein>
<feature type="transmembrane region" description="Helical" evidence="7">
    <location>
        <begin position="143"/>
        <end position="161"/>
    </location>
</feature>
<dbReference type="Pfam" id="PF02163">
    <property type="entry name" value="Peptidase_M50"/>
    <property type="match status" value="1"/>
</dbReference>
<evidence type="ECO:0000259" key="8">
    <source>
        <dbReference type="Pfam" id="PF02163"/>
    </source>
</evidence>
<accession>A0ABQ8HZX8</accession>
<feature type="transmembrane region" description="Helical" evidence="7">
    <location>
        <begin position="182"/>
        <end position="208"/>
    </location>
</feature>
<dbReference type="InterPro" id="IPR036034">
    <property type="entry name" value="PDZ_sf"/>
</dbReference>
<evidence type="ECO:0000256" key="2">
    <source>
        <dbReference type="ARBA" id="ARBA00009989"/>
    </source>
</evidence>
<name>A0ABQ8HZX8_9ROSI</name>
<gene>
    <name evidence="9" type="ORF">JRO89_XS06G0260900</name>
</gene>
<comment type="subcellular location">
    <subcellularLocation>
        <location evidence="1">Endomembrane system</location>
        <topology evidence="1">Multi-pass membrane protein</topology>
    </subcellularLocation>
</comment>
<evidence type="ECO:0000313" key="9">
    <source>
        <dbReference type="EMBL" id="KAH7569754.1"/>
    </source>
</evidence>
<evidence type="ECO:0000256" key="3">
    <source>
        <dbReference type="ARBA" id="ARBA00022692"/>
    </source>
</evidence>
<evidence type="ECO:0000256" key="6">
    <source>
        <dbReference type="ARBA" id="ARBA00032658"/>
    </source>
</evidence>
<sequence length="566" mass="62763">MEGRRLRKFGRRRQPRPSSLLPVVGGETASSDVANTVSWLYCDFKVRVLNEALYRFGRRHATWLSVWFSIGVGFSLTLVLGVSFLLVWSLFRRSSIFFFGFGFGSSPSVSLAGAVHVFLSTLISVSLHEFGHATAAASEGIRVEYIAVFIAVIFPGALVAFNHDFLQALPRFAALRVYCAGIWHNAACCAVCGLALLLMPLILSPFYIHGEGPMILDVPSTSPLSGYLSPGDVIVSLDGLHIHDEQDWMEMVALLDKRTFQDQNSSEYKGLEAVDGSKGYCVPSSMIEESKKIQLVDNQSACPNDFFAFVTVHCFNTSMSGNVSSEDGQPDKRESRYCLNAKDIVKLNKCGNGWVTPLTNESSCFCSTGESCLSPVQLPGMIWVEFTYSRPFSLECLQHQSNLASDSSMNSITEDYCGGTFVFVGDMITMAHSLRLTAYRPRSSSVFGAILPNVLERSLKCTFHVSLALALLNSLPVSIFSGWRINFRGDSMHLHFLEHKEKGKSYSSMSFRRNTDSRSCLFEGVLHYFLGKKVEVLFFLPELLKNIQNLGDTDGDNTFCNLEETL</sequence>
<reference evidence="9 10" key="1">
    <citation type="submission" date="2021-02" db="EMBL/GenBank/DDBJ databases">
        <title>Plant Genome Project.</title>
        <authorList>
            <person name="Zhang R.-G."/>
        </authorList>
    </citation>
    <scope>NUCLEOTIDE SEQUENCE [LARGE SCALE GENOMIC DNA]</scope>
    <source>
        <tissue evidence="9">Leaves</tissue>
    </source>
</reference>
<dbReference type="InterPro" id="IPR001193">
    <property type="entry name" value="MBTPS2"/>
</dbReference>
<evidence type="ECO:0000256" key="1">
    <source>
        <dbReference type="ARBA" id="ARBA00004127"/>
    </source>
</evidence>
<organism evidence="9 10">
    <name type="scientific">Xanthoceras sorbifolium</name>
    <dbReference type="NCBI Taxonomy" id="99658"/>
    <lineage>
        <taxon>Eukaryota</taxon>
        <taxon>Viridiplantae</taxon>
        <taxon>Streptophyta</taxon>
        <taxon>Embryophyta</taxon>
        <taxon>Tracheophyta</taxon>
        <taxon>Spermatophyta</taxon>
        <taxon>Magnoliopsida</taxon>
        <taxon>eudicotyledons</taxon>
        <taxon>Gunneridae</taxon>
        <taxon>Pentapetalae</taxon>
        <taxon>rosids</taxon>
        <taxon>malvids</taxon>
        <taxon>Sapindales</taxon>
        <taxon>Sapindaceae</taxon>
        <taxon>Xanthoceroideae</taxon>
        <taxon>Xanthoceras</taxon>
    </lineage>
</organism>
<dbReference type="Proteomes" id="UP000827721">
    <property type="component" value="Unassembled WGS sequence"/>
</dbReference>
<dbReference type="PANTHER" id="PTHR13325:SF3">
    <property type="entry name" value="MEMBRANE-BOUND TRANSCRIPTION FACTOR SITE-2 PROTEASE"/>
    <property type="match status" value="1"/>
</dbReference>
<comment type="caution">
    <text evidence="9">The sequence shown here is derived from an EMBL/GenBank/DDBJ whole genome shotgun (WGS) entry which is preliminary data.</text>
</comment>
<feature type="domain" description="Peptidase M50" evidence="8">
    <location>
        <begin position="120"/>
        <end position="485"/>
    </location>
</feature>